<dbReference type="AlphaFoldDB" id="A0A7S1F4W0"/>
<gene>
    <name evidence="4" type="ORF">NSCI0253_LOCUS19193</name>
</gene>
<evidence type="ECO:0000313" key="4">
    <source>
        <dbReference type="EMBL" id="CAD8844843.1"/>
    </source>
</evidence>
<dbReference type="PANTHER" id="PTHR45809">
    <property type="entry name" value="VIRAL IAP-ASSOCIATED FACTOR HOMOLOG"/>
    <property type="match status" value="1"/>
</dbReference>
<evidence type="ECO:0000256" key="1">
    <source>
        <dbReference type="ARBA" id="ARBA00009686"/>
    </source>
</evidence>
<dbReference type="GO" id="GO:0006457">
    <property type="term" value="P:protein folding"/>
    <property type="evidence" value="ECO:0007669"/>
    <property type="project" value="TreeGrafter"/>
</dbReference>
<protein>
    <recommendedName>
        <fullName evidence="3">Phosducin domain-containing protein</fullName>
    </recommendedName>
</protein>
<dbReference type="InterPro" id="IPR036249">
    <property type="entry name" value="Thioredoxin-like_sf"/>
</dbReference>
<reference evidence="4" key="1">
    <citation type="submission" date="2021-01" db="EMBL/GenBank/DDBJ databases">
        <authorList>
            <person name="Corre E."/>
            <person name="Pelletier E."/>
            <person name="Niang G."/>
            <person name="Scheremetjew M."/>
            <person name="Finn R."/>
            <person name="Kale V."/>
            <person name="Holt S."/>
            <person name="Cochrane G."/>
            <person name="Meng A."/>
            <person name="Brown T."/>
            <person name="Cohen L."/>
        </authorList>
    </citation>
    <scope>NUCLEOTIDE SEQUENCE</scope>
</reference>
<dbReference type="InterPro" id="IPR051498">
    <property type="entry name" value="Phosducin-like_chap/apop_reg"/>
</dbReference>
<dbReference type="SUPFAM" id="SSF52833">
    <property type="entry name" value="Thioredoxin-like"/>
    <property type="match status" value="1"/>
</dbReference>
<evidence type="ECO:0000256" key="2">
    <source>
        <dbReference type="SAM" id="MobiDB-lite"/>
    </source>
</evidence>
<dbReference type="EMBL" id="HBFQ01027119">
    <property type="protein sequence ID" value="CAD8844843.1"/>
    <property type="molecule type" value="Transcribed_RNA"/>
</dbReference>
<comment type="similarity">
    <text evidence="1">Belongs to the phosducin family.</text>
</comment>
<organism evidence="4">
    <name type="scientific">Noctiluca scintillans</name>
    <name type="common">Sea sparkle</name>
    <name type="synonym">Red tide dinoflagellate</name>
    <dbReference type="NCBI Taxonomy" id="2966"/>
    <lineage>
        <taxon>Eukaryota</taxon>
        <taxon>Sar</taxon>
        <taxon>Alveolata</taxon>
        <taxon>Dinophyceae</taxon>
        <taxon>Noctilucales</taxon>
        <taxon>Noctilucaceae</taxon>
        <taxon>Noctiluca</taxon>
    </lineage>
</organism>
<dbReference type="PANTHER" id="PTHR45809:SF3">
    <property type="entry name" value="VIRAL IAP-ASSOCIATED FACTOR HOMOLOG"/>
    <property type="match status" value="1"/>
</dbReference>
<evidence type="ECO:0000259" key="3">
    <source>
        <dbReference type="Pfam" id="PF02114"/>
    </source>
</evidence>
<feature type="compositionally biased region" description="Acidic residues" evidence="2">
    <location>
        <begin position="225"/>
        <end position="236"/>
    </location>
</feature>
<feature type="domain" description="Phosducin" evidence="3">
    <location>
        <begin position="54"/>
        <end position="202"/>
    </location>
</feature>
<proteinExistence type="inferred from homology"/>
<accession>A0A7S1F4W0</accession>
<feature type="region of interest" description="Disordered" evidence="2">
    <location>
        <begin position="207"/>
        <end position="256"/>
    </location>
</feature>
<dbReference type="GO" id="GO:0005737">
    <property type="term" value="C:cytoplasm"/>
    <property type="evidence" value="ECO:0007669"/>
    <property type="project" value="TreeGrafter"/>
</dbReference>
<sequence length="256" mass="29493">MALCPGDTTQWDDIHRRLGNFKPLVKEPTVASLNQKVIEAVEEYDPLEHRSLDELNEIEDVVEEDDLARMRRERLAELKKSYKAAKFGEVRDVGFQDFVKEVTEGSRDGQWVIVLLYFEGHPGCQRMLGPWVELARRFPAVKFMRGIADKVVPKFPEGSAPTVLVYRNEDCQKQIVGMTEWGGASRVNADCMEWVLKDLGVVTSDLEEDPRQVPAASAWRRAQRDEEESDKEDDRDEDRGYSSSRLQTRLDFLKRM</sequence>
<dbReference type="Pfam" id="PF02114">
    <property type="entry name" value="Phosducin"/>
    <property type="match status" value="1"/>
</dbReference>
<dbReference type="InterPro" id="IPR024253">
    <property type="entry name" value="Phosducin_thioredoxin-like_dom"/>
</dbReference>
<dbReference type="Gene3D" id="3.40.30.10">
    <property type="entry name" value="Glutaredoxin"/>
    <property type="match status" value="1"/>
</dbReference>
<name>A0A7S1F4W0_NOCSC</name>